<keyword evidence="4" id="KW-1185">Reference proteome</keyword>
<evidence type="ECO:0000256" key="1">
    <source>
        <dbReference type="ARBA" id="ARBA00022614"/>
    </source>
</evidence>
<dbReference type="InterPro" id="IPR003591">
    <property type="entry name" value="Leu-rich_rpt_typical-subtyp"/>
</dbReference>
<dbReference type="SUPFAM" id="SSF52058">
    <property type="entry name" value="L domain-like"/>
    <property type="match status" value="1"/>
</dbReference>
<accession>A0A0L0F203</accession>
<dbReference type="Proteomes" id="UP000054560">
    <property type="component" value="Unassembled WGS sequence"/>
</dbReference>
<name>A0A0L0F203_9EUKA</name>
<dbReference type="EMBL" id="KQ250387">
    <property type="protein sequence ID" value="KNC70717.1"/>
    <property type="molecule type" value="Genomic_DNA"/>
</dbReference>
<gene>
    <name evidence="3" type="ORF">SARC_16753</name>
</gene>
<dbReference type="Gene3D" id="3.80.10.10">
    <property type="entry name" value="Ribonuclease Inhibitor"/>
    <property type="match status" value="1"/>
</dbReference>
<keyword evidence="2" id="KW-0677">Repeat</keyword>
<dbReference type="RefSeq" id="XP_014144619.1">
    <property type="nucleotide sequence ID" value="XM_014289144.1"/>
</dbReference>
<dbReference type="SMART" id="SM00369">
    <property type="entry name" value="LRR_TYP"/>
    <property type="match status" value="2"/>
</dbReference>
<evidence type="ECO:0000313" key="3">
    <source>
        <dbReference type="EMBL" id="KNC70717.1"/>
    </source>
</evidence>
<dbReference type="InterPro" id="IPR032675">
    <property type="entry name" value="LRR_dom_sf"/>
</dbReference>
<proteinExistence type="predicted"/>
<evidence type="ECO:0000313" key="4">
    <source>
        <dbReference type="Proteomes" id="UP000054560"/>
    </source>
</evidence>
<reference evidence="3 4" key="1">
    <citation type="submission" date="2011-02" db="EMBL/GenBank/DDBJ databases">
        <title>The Genome Sequence of Sphaeroforma arctica JP610.</title>
        <authorList>
            <consortium name="The Broad Institute Genome Sequencing Platform"/>
            <person name="Russ C."/>
            <person name="Cuomo C."/>
            <person name="Young S.K."/>
            <person name="Zeng Q."/>
            <person name="Gargeya S."/>
            <person name="Alvarado L."/>
            <person name="Berlin A."/>
            <person name="Chapman S.B."/>
            <person name="Chen Z."/>
            <person name="Freedman E."/>
            <person name="Gellesch M."/>
            <person name="Goldberg J."/>
            <person name="Griggs A."/>
            <person name="Gujja S."/>
            <person name="Heilman E."/>
            <person name="Heiman D."/>
            <person name="Howarth C."/>
            <person name="Mehta T."/>
            <person name="Neiman D."/>
            <person name="Pearson M."/>
            <person name="Roberts A."/>
            <person name="Saif S."/>
            <person name="Shea T."/>
            <person name="Shenoy N."/>
            <person name="Sisk P."/>
            <person name="Stolte C."/>
            <person name="Sykes S."/>
            <person name="White J."/>
            <person name="Yandava C."/>
            <person name="Burger G."/>
            <person name="Gray M.W."/>
            <person name="Holland P.W.H."/>
            <person name="King N."/>
            <person name="Lang F.B.F."/>
            <person name="Roger A.J."/>
            <person name="Ruiz-Trillo I."/>
            <person name="Haas B."/>
            <person name="Nusbaum C."/>
            <person name="Birren B."/>
        </authorList>
    </citation>
    <scope>NUCLEOTIDE SEQUENCE [LARGE SCALE GENOMIC DNA]</scope>
    <source>
        <strain evidence="3 4">JP610</strain>
    </source>
</reference>
<dbReference type="Pfam" id="PF00560">
    <property type="entry name" value="LRR_1"/>
    <property type="match status" value="1"/>
</dbReference>
<feature type="non-terminal residue" evidence="3">
    <location>
        <position position="1"/>
    </location>
</feature>
<dbReference type="InterPro" id="IPR001611">
    <property type="entry name" value="Leu-rich_rpt"/>
</dbReference>
<dbReference type="STRING" id="667725.A0A0L0F203"/>
<dbReference type="AlphaFoldDB" id="A0A0L0F203"/>
<protein>
    <submittedName>
        <fullName evidence="3">Uncharacterized protein</fullName>
    </submittedName>
</protein>
<dbReference type="GeneID" id="25917257"/>
<keyword evidence="1" id="KW-0433">Leucine-rich repeat</keyword>
<dbReference type="OrthoDB" id="1728874at2759"/>
<sequence length="99" mass="10850">NIDKSVGLLNLSRNHVKLDKAQCNALSHVHTLILDVNHLKEFPAELACMSSLEVLNVSDNRLTQVPESLLQVTNLTVGARRGVYIELTLVGLSKFCGIV</sequence>
<evidence type="ECO:0000256" key="2">
    <source>
        <dbReference type="ARBA" id="ARBA00022737"/>
    </source>
</evidence>
<dbReference type="PROSITE" id="PS51450">
    <property type="entry name" value="LRR"/>
    <property type="match status" value="1"/>
</dbReference>
<organism evidence="3 4">
    <name type="scientific">Sphaeroforma arctica JP610</name>
    <dbReference type="NCBI Taxonomy" id="667725"/>
    <lineage>
        <taxon>Eukaryota</taxon>
        <taxon>Ichthyosporea</taxon>
        <taxon>Ichthyophonida</taxon>
        <taxon>Sphaeroforma</taxon>
    </lineage>
</organism>